<comment type="similarity">
    <text evidence="1 7">Belongs to the activator 1 small subunits family. RfcL subfamily.</text>
</comment>
<comment type="function">
    <text evidence="7">Part of the RFC clamp loader complex which loads the PCNA sliding clamp onto DNA.</text>
</comment>
<evidence type="ECO:0000256" key="5">
    <source>
        <dbReference type="ARBA" id="ARBA00022840"/>
    </source>
</evidence>
<keyword evidence="11" id="KW-1185">Reference proteome</keyword>
<comment type="caution">
    <text evidence="10">The sequence shown here is derived from an EMBL/GenBank/DDBJ whole genome shotgun (WGS) entry which is preliminary data.</text>
</comment>
<dbReference type="EMBL" id="WFIY01000004">
    <property type="protein sequence ID" value="MUM64759.1"/>
    <property type="molecule type" value="Genomic_DNA"/>
</dbReference>
<dbReference type="InterPro" id="IPR023935">
    <property type="entry name" value="Rep_factor-C_lsu"/>
</dbReference>
<reference evidence="10 11" key="1">
    <citation type="submission" date="2019-10" db="EMBL/GenBank/DDBJ databases">
        <title>Genome Sequences from Six Type Strain Members of the Archaeal Family Sulfolobaceae: Acidianus ambivalens, Acidianus infernus, Metallosphaera prunae, Stygiolobus azoricus, Sulfolobus metallicus, and Sulfurisphaera ohwakuensis.</title>
        <authorList>
            <person name="Counts J.A."/>
            <person name="Kelly R.M."/>
        </authorList>
    </citation>
    <scope>NUCLEOTIDE SEQUENCE [LARGE SCALE GENOMIC DNA]</scope>
    <source>
        <strain evidence="10 11">DSM 3191</strain>
    </source>
</reference>
<evidence type="ECO:0000256" key="6">
    <source>
        <dbReference type="ARBA" id="ARBA00032141"/>
    </source>
</evidence>
<keyword evidence="4 7" id="KW-0547">Nucleotide-binding</keyword>
<evidence type="ECO:0000313" key="11">
    <source>
        <dbReference type="Proteomes" id="UP000440125"/>
    </source>
</evidence>
<evidence type="ECO:0000256" key="1">
    <source>
        <dbReference type="ARBA" id="ARBA00006878"/>
    </source>
</evidence>
<evidence type="ECO:0000313" key="10">
    <source>
        <dbReference type="EMBL" id="MUM64759.1"/>
    </source>
</evidence>
<dbReference type="Pfam" id="PF00004">
    <property type="entry name" value="AAA"/>
    <property type="match status" value="1"/>
</dbReference>
<gene>
    <name evidence="7" type="primary">rfcL</name>
    <name evidence="10" type="ORF">D1867_05770</name>
</gene>
<evidence type="ECO:0000259" key="9">
    <source>
        <dbReference type="SMART" id="SM00382"/>
    </source>
</evidence>
<organism evidence="10 11">
    <name type="scientific">Acidianus infernus</name>
    <dbReference type="NCBI Taxonomy" id="12915"/>
    <lineage>
        <taxon>Archaea</taxon>
        <taxon>Thermoproteota</taxon>
        <taxon>Thermoprotei</taxon>
        <taxon>Sulfolobales</taxon>
        <taxon>Sulfolobaceae</taxon>
        <taxon>Acidianus</taxon>
    </lineage>
</organism>
<dbReference type="HAMAP" id="MF_01508">
    <property type="entry name" value="RfcL"/>
    <property type="match status" value="1"/>
</dbReference>
<dbReference type="PANTHER" id="PTHR23389:SF6">
    <property type="entry name" value="REPLICATION FACTOR C SUBUNIT 1"/>
    <property type="match status" value="1"/>
</dbReference>
<dbReference type="AlphaFoldDB" id="A0A6A9QDB7"/>
<dbReference type="CDD" id="cd00009">
    <property type="entry name" value="AAA"/>
    <property type="match status" value="1"/>
</dbReference>
<evidence type="ECO:0000256" key="4">
    <source>
        <dbReference type="ARBA" id="ARBA00022741"/>
    </source>
</evidence>
<dbReference type="NCBIfam" id="NF003226">
    <property type="entry name" value="PRK04195.1-1"/>
    <property type="match status" value="1"/>
</dbReference>
<comment type="subunit">
    <text evidence="7">Heteromultimer composed of small subunits (RfcS) and large subunits (RfcL).</text>
</comment>
<dbReference type="GO" id="GO:0005524">
    <property type="term" value="F:ATP binding"/>
    <property type="evidence" value="ECO:0007669"/>
    <property type="project" value="UniProtKB-UniRule"/>
</dbReference>
<protein>
    <recommendedName>
        <fullName evidence="2 7">Replication factor C large subunit</fullName>
        <shortName evidence="7">RFC large subunit</shortName>
    </recommendedName>
    <alternativeName>
        <fullName evidence="6 7">Clamp loader large subunit</fullName>
    </alternativeName>
</protein>
<dbReference type="SMART" id="SM00382">
    <property type="entry name" value="AAA"/>
    <property type="match status" value="1"/>
</dbReference>
<dbReference type="RefSeq" id="WP_155863159.1">
    <property type="nucleotide sequence ID" value="NZ_WFIY01000004.1"/>
</dbReference>
<dbReference type="Proteomes" id="UP000440125">
    <property type="component" value="Unassembled WGS sequence"/>
</dbReference>
<evidence type="ECO:0000256" key="2">
    <source>
        <dbReference type="ARBA" id="ARBA00014793"/>
    </source>
</evidence>
<dbReference type="PANTHER" id="PTHR23389">
    <property type="entry name" value="CHROMOSOME TRANSMISSION FIDELITY FACTOR 18"/>
    <property type="match status" value="1"/>
</dbReference>
<dbReference type="InterPro" id="IPR003593">
    <property type="entry name" value="AAA+_ATPase"/>
</dbReference>
<feature type="binding site" evidence="7">
    <location>
        <begin position="48"/>
        <end position="55"/>
    </location>
    <ligand>
        <name>ATP</name>
        <dbReference type="ChEBI" id="CHEBI:30616"/>
    </ligand>
</feature>
<feature type="domain" description="AAA+ ATPase" evidence="9">
    <location>
        <begin position="40"/>
        <end position="163"/>
    </location>
</feature>
<evidence type="ECO:0000256" key="7">
    <source>
        <dbReference type="HAMAP-Rule" id="MF_01508"/>
    </source>
</evidence>
<evidence type="ECO:0000256" key="8">
    <source>
        <dbReference type="SAM" id="MobiDB-lite"/>
    </source>
</evidence>
<feature type="compositionally biased region" description="Polar residues" evidence="8">
    <location>
        <begin position="425"/>
        <end position="435"/>
    </location>
</feature>
<keyword evidence="5 7" id="KW-0067">ATP-binding</keyword>
<keyword evidence="3 7" id="KW-0235">DNA replication</keyword>
<evidence type="ECO:0000256" key="3">
    <source>
        <dbReference type="ARBA" id="ARBA00022705"/>
    </source>
</evidence>
<dbReference type="GO" id="GO:0016887">
    <property type="term" value="F:ATP hydrolysis activity"/>
    <property type="evidence" value="ECO:0007669"/>
    <property type="project" value="InterPro"/>
</dbReference>
<dbReference type="InterPro" id="IPR003959">
    <property type="entry name" value="ATPase_AAA_core"/>
</dbReference>
<sequence length="450" mass="51296">MTLPWIIKYRPKSLNDVENQDDVKQELKRWIESWLSGKPENKALLLYGPPGTGKTTLAQALAHDYGLELLEMNASDSRNLEAIKNIAQRAAVSGSLFGIKGKLIFLDEVDGINARQDMGAIPAIAELVQKTRYPVLLAANDPWDPSLRELRNLAKLVEVKKLGKYALRKILGKICTSEKLQCDDDALDEIIEISDGDARYAINLLEATAEGFKKVTVESVKEFARRKESELDPFETVRGVFWAKYAWQAKNAVTSSQVDYDLLMKWFSENIPVQYDNMEDVYRAYDALARASIFLSRAKTSSWDMLSYTFDMMGPGVAMAEIEKQNPGWKPKWRKYQFPQTIQLLSKSKSNREIRDKIVSKIASKIHSSENKTLNDVYPLFLQFYKKYEDKLSKDMDLSPDEINFLNEISGRSQEAEEEKEETSYSKTGATSKRYYSSGGRGYTTKRKKS</sequence>
<accession>A0A6A9QDB7</accession>
<feature type="region of interest" description="Disordered" evidence="8">
    <location>
        <begin position="407"/>
        <end position="450"/>
    </location>
</feature>
<dbReference type="OrthoDB" id="8658at2157"/>
<dbReference type="GO" id="GO:0003689">
    <property type="term" value="F:DNA clamp loader activity"/>
    <property type="evidence" value="ECO:0007669"/>
    <property type="project" value="UniProtKB-UniRule"/>
</dbReference>
<dbReference type="Gene3D" id="1.10.8.60">
    <property type="match status" value="1"/>
</dbReference>
<name>A0A6A9QDB7_ACIIN</name>
<dbReference type="CDD" id="cd18140">
    <property type="entry name" value="HLD_clamp_RFC"/>
    <property type="match status" value="1"/>
</dbReference>
<dbReference type="SUPFAM" id="SSF52540">
    <property type="entry name" value="P-loop containing nucleoside triphosphate hydrolases"/>
    <property type="match status" value="1"/>
</dbReference>
<dbReference type="InterPro" id="IPR027417">
    <property type="entry name" value="P-loop_NTPase"/>
</dbReference>
<dbReference type="GO" id="GO:0006260">
    <property type="term" value="P:DNA replication"/>
    <property type="evidence" value="ECO:0007669"/>
    <property type="project" value="UniProtKB-UniRule"/>
</dbReference>
<proteinExistence type="inferred from homology"/>
<dbReference type="Pfam" id="PF21960">
    <property type="entry name" value="RCF1-5-like_lid"/>
    <property type="match status" value="1"/>
</dbReference>
<dbReference type="NCBIfam" id="NF003229">
    <property type="entry name" value="PRK04195.1-5"/>
    <property type="match status" value="1"/>
</dbReference>
<dbReference type="Gene3D" id="3.40.50.300">
    <property type="entry name" value="P-loop containing nucleotide triphosphate hydrolases"/>
    <property type="match status" value="1"/>
</dbReference>
<dbReference type="InterPro" id="IPR047854">
    <property type="entry name" value="RFC_lid"/>
</dbReference>